<feature type="transmembrane region" description="Helical" evidence="6">
    <location>
        <begin position="347"/>
        <end position="369"/>
    </location>
</feature>
<keyword evidence="5 6" id="KW-0472">Membrane</keyword>
<dbReference type="PANTHER" id="PTHR33529:SF8">
    <property type="entry name" value="PERMEASE, YJGP_YJGQ FAMILY"/>
    <property type="match status" value="1"/>
</dbReference>
<evidence type="ECO:0000256" key="3">
    <source>
        <dbReference type="ARBA" id="ARBA00022692"/>
    </source>
</evidence>
<dbReference type="Pfam" id="PF03739">
    <property type="entry name" value="LptF_LptG"/>
    <property type="match status" value="1"/>
</dbReference>
<dbReference type="AlphaFoldDB" id="A0A9D1QE68"/>
<proteinExistence type="predicted"/>
<dbReference type="Proteomes" id="UP000823926">
    <property type="component" value="Unassembled WGS sequence"/>
</dbReference>
<comment type="subcellular location">
    <subcellularLocation>
        <location evidence="1">Cell membrane</location>
        <topology evidence="1">Multi-pass membrane protein</topology>
    </subcellularLocation>
</comment>
<keyword evidence="2" id="KW-1003">Cell membrane</keyword>
<sequence length="374" mass="42654">MQKITDILHQLKKLKLQIIDRYIMRRFLGTYLFAIALIILIVVIFDAAEKIDDFLEGHAPISEILLSYYVNFIPYFVNQFSGLFTFIAVIFFTSKMAYNTEIIAILSSGVSFRRMMWPYFVSSLLITLLSLSLNLFLIPEANARRLAFETKYMGKHKSVYEPHIYRQLGPGTFVYIRGFQGQTKVAEYFAIETYNGGNIVSSLEAQNARFDTVTGRWKAAKYITRHYEGEREILTKYTTPLDTAVNLIADELGRTQDLVQTMNSVKLRKFIHQQEAKGSDMVPIFQVEAYSRWAYPISTFVLTLIGVSLSSRKVRGGTGLHIGIGITLCFTYIVLMRFTGEFAKGGLLPPVIAVWLPNVLYALVGIYLYRKAPK</sequence>
<accession>A0A9D1QE68</accession>
<evidence type="ECO:0000256" key="2">
    <source>
        <dbReference type="ARBA" id="ARBA00022475"/>
    </source>
</evidence>
<organism evidence="7 8">
    <name type="scientific">Candidatus Rikenella faecigallinarum</name>
    <dbReference type="NCBI Taxonomy" id="2838745"/>
    <lineage>
        <taxon>Bacteria</taxon>
        <taxon>Pseudomonadati</taxon>
        <taxon>Bacteroidota</taxon>
        <taxon>Bacteroidia</taxon>
        <taxon>Bacteroidales</taxon>
        <taxon>Rikenellaceae</taxon>
        <taxon>Rikenella</taxon>
    </lineage>
</organism>
<evidence type="ECO:0000256" key="4">
    <source>
        <dbReference type="ARBA" id="ARBA00022989"/>
    </source>
</evidence>
<dbReference type="EMBL" id="DXHL01000014">
    <property type="protein sequence ID" value="HIW10391.1"/>
    <property type="molecule type" value="Genomic_DNA"/>
</dbReference>
<protein>
    <submittedName>
        <fullName evidence="7">LptF/LptG family permease</fullName>
    </submittedName>
</protein>
<name>A0A9D1QE68_9BACT</name>
<feature type="transmembrane region" description="Helical" evidence="6">
    <location>
        <begin position="293"/>
        <end position="311"/>
    </location>
</feature>
<feature type="transmembrane region" description="Helical" evidence="6">
    <location>
        <begin position="318"/>
        <end position="335"/>
    </location>
</feature>
<evidence type="ECO:0000256" key="5">
    <source>
        <dbReference type="ARBA" id="ARBA00023136"/>
    </source>
</evidence>
<feature type="transmembrane region" description="Helical" evidence="6">
    <location>
        <begin position="27"/>
        <end position="48"/>
    </location>
</feature>
<evidence type="ECO:0000313" key="7">
    <source>
        <dbReference type="EMBL" id="HIW10391.1"/>
    </source>
</evidence>
<keyword evidence="4 6" id="KW-1133">Transmembrane helix</keyword>
<dbReference type="GO" id="GO:0015920">
    <property type="term" value="P:lipopolysaccharide transport"/>
    <property type="evidence" value="ECO:0007669"/>
    <property type="project" value="TreeGrafter"/>
</dbReference>
<keyword evidence="3 6" id="KW-0812">Transmembrane</keyword>
<dbReference type="PANTHER" id="PTHR33529">
    <property type="entry name" value="SLR0882 PROTEIN-RELATED"/>
    <property type="match status" value="1"/>
</dbReference>
<comment type="caution">
    <text evidence="7">The sequence shown here is derived from an EMBL/GenBank/DDBJ whole genome shotgun (WGS) entry which is preliminary data.</text>
</comment>
<feature type="transmembrane region" description="Helical" evidence="6">
    <location>
        <begin position="68"/>
        <end position="94"/>
    </location>
</feature>
<reference evidence="7" key="1">
    <citation type="journal article" date="2021" name="PeerJ">
        <title>Extensive microbial diversity within the chicken gut microbiome revealed by metagenomics and culture.</title>
        <authorList>
            <person name="Gilroy R."/>
            <person name="Ravi A."/>
            <person name="Getino M."/>
            <person name="Pursley I."/>
            <person name="Horton D.L."/>
            <person name="Alikhan N.F."/>
            <person name="Baker D."/>
            <person name="Gharbi K."/>
            <person name="Hall N."/>
            <person name="Watson M."/>
            <person name="Adriaenssens E.M."/>
            <person name="Foster-Nyarko E."/>
            <person name="Jarju S."/>
            <person name="Secka A."/>
            <person name="Antonio M."/>
            <person name="Oren A."/>
            <person name="Chaudhuri R.R."/>
            <person name="La Ragione R."/>
            <person name="Hildebrand F."/>
            <person name="Pallen M.J."/>
        </authorList>
    </citation>
    <scope>NUCLEOTIDE SEQUENCE</scope>
    <source>
        <strain evidence="7">ChiBcec15-1070</strain>
    </source>
</reference>
<gene>
    <name evidence="7" type="ORF">H9888_02715</name>
</gene>
<reference evidence="7" key="2">
    <citation type="submission" date="2021-04" db="EMBL/GenBank/DDBJ databases">
        <authorList>
            <person name="Gilroy R."/>
        </authorList>
    </citation>
    <scope>NUCLEOTIDE SEQUENCE</scope>
    <source>
        <strain evidence="7">ChiBcec15-1070</strain>
    </source>
</reference>
<dbReference type="InterPro" id="IPR005495">
    <property type="entry name" value="LptG/LptF_permease"/>
</dbReference>
<evidence type="ECO:0000256" key="1">
    <source>
        <dbReference type="ARBA" id="ARBA00004651"/>
    </source>
</evidence>
<feature type="transmembrane region" description="Helical" evidence="6">
    <location>
        <begin position="115"/>
        <end position="138"/>
    </location>
</feature>
<evidence type="ECO:0000313" key="8">
    <source>
        <dbReference type="Proteomes" id="UP000823926"/>
    </source>
</evidence>
<evidence type="ECO:0000256" key="6">
    <source>
        <dbReference type="SAM" id="Phobius"/>
    </source>
</evidence>
<dbReference type="GO" id="GO:0043190">
    <property type="term" value="C:ATP-binding cassette (ABC) transporter complex"/>
    <property type="evidence" value="ECO:0007669"/>
    <property type="project" value="TreeGrafter"/>
</dbReference>